<dbReference type="EMBL" id="CP069036">
    <property type="protein sequence ID" value="QRD03027.1"/>
    <property type="molecule type" value="Genomic_DNA"/>
</dbReference>
<keyword evidence="2" id="KW-1185">Reference proteome</keyword>
<dbReference type="AlphaFoldDB" id="A0A7U2FD13"/>
<dbReference type="VEuPathDB" id="FungiDB:JI435_141880"/>
<sequence length="89" mass="9672">MAFLLRALRVHKLPAGRDDGHKLCAKGLVSLLALHARKSGALVLSSKVEQLLCVGDSDAGPLDCWVEDDFRTRSVLTSQRHRNLPGGVQ</sequence>
<reference evidence="2" key="1">
    <citation type="journal article" date="2021" name="BMC Genomics">
        <title>Chromosome-level genome assembly and manually-curated proteome of model necrotroph Parastagonospora nodorum Sn15 reveals a genome-wide trove of candidate effector homologs, and redundancy of virulence-related functions within an accessory chromosome.</title>
        <authorList>
            <person name="Bertazzoni S."/>
            <person name="Jones D.A.B."/>
            <person name="Phan H.T."/>
            <person name="Tan K.-C."/>
            <person name="Hane J.K."/>
        </authorList>
    </citation>
    <scope>NUCLEOTIDE SEQUENCE [LARGE SCALE GENOMIC DNA]</scope>
    <source>
        <strain evidence="2">SN15 / ATCC MYA-4574 / FGSC 10173)</strain>
    </source>
</reference>
<dbReference type="KEGG" id="pno:SNOG_14188"/>
<proteinExistence type="predicted"/>
<gene>
    <name evidence="1" type="ORF">JI435_141880</name>
</gene>
<evidence type="ECO:0000313" key="1">
    <source>
        <dbReference type="EMBL" id="QRD03027.1"/>
    </source>
</evidence>
<dbReference type="Proteomes" id="UP000663193">
    <property type="component" value="Chromosome 14"/>
</dbReference>
<name>A0A7U2FD13_PHANO</name>
<organism evidence="1 2">
    <name type="scientific">Phaeosphaeria nodorum (strain SN15 / ATCC MYA-4574 / FGSC 10173)</name>
    <name type="common">Glume blotch fungus</name>
    <name type="synonym">Parastagonospora nodorum</name>
    <dbReference type="NCBI Taxonomy" id="321614"/>
    <lineage>
        <taxon>Eukaryota</taxon>
        <taxon>Fungi</taxon>
        <taxon>Dikarya</taxon>
        <taxon>Ascomycota</taxon>
        <taxon>Pezizomycotina</taxon>
        <taxon>Dothideomycetes</taxon>
        <taxon>Pleosporomycetidae</taxon>
        <taxon>Pleosporales</taxon>
        <taxon>Pleosporineae</taxon>
        <taxon>Phaeosphaeriaceae</taxon>
        <taxon>Parastagonospora</taxon>
    </lineage>
</organism>
<protein>
    <submittedName>
        <fullName evidence="1">Uncharacterized protein</fullName>
    </submittedName>
</protein>
<evidence type="ECO:0000313" key="2">
    <source>
        <dbReference type="Proteomes" id="UP000663193"/>
    </source>
</evidence>
<dbReference type="RefSeq" id="XP_001804388.1">
    <property type="nucleotide sequence ID" value="XM_001804336.1"/>
</dbReference>
<accession>A0A7U2FD13</accession>